<evidence type="ECO:0000256" key="3">
    <source>
        <dbReference type="ARBA" id="ARBA00022448"/>
    </source>
</evidence>
<dbReference type="PANTHER" id="PTHR43163:SF5">
    <property type="entry name" value="GLUTATHIONE TRANSPORT SYSTEM PERMEASE PROTEIN GSIC"/>
    <property type="match status" value="1"/>
</dbReference>
<comment type="function">
    <text evidence="8">Part of the ABC transporter complex GsiABCD involved in glutathione import. Probably responsible for the translocation of the substrate across the membrane.</text>
</comment>
<sequence>MLRFTLRRVLQIIPTVVVVALLIFVIFSVVPGTFAASLFADGRRAADPQMIARLNEEFGLNKALMERFVTYVTDLAQFDLGTSFRTRQPVIDLINDRMWASLQLALAAMIFALVVSVPLGFIAALRPGSVLDTVTMIGAVSGLSMPQFWLGLLMMYLFALQLNWLPSFGYGDGSFRNLILPAVTLGVTPLALLARTTRAGVLDVLNADFIRTAHSKGMSEAKVVRWHVARNALVLIVTTVGLQFGSLIGQAVVIEKLFAWPGIGSLLVDSVASRDIPVVQGTILVIVLWFLVINTAVDLIYAAIDPRIKQE</sequence>
<organism evidence="12 13">
    <name type="scientific">Rhizobium meliloti</name>
    <name type="common">Ensifer meliloti</name>
    <name type="synonym">Sinorhizobium meliloti</name>
    <dbReference type="NCBI Taxonomy" id="382"/>
    <lineage>
        <taxon>Bacteria</taxon>
        <taxon>Pseudomonadati</taxon>
        <taxon>Pseudomonadota</taxon>
        <taxon>Alphaproteobacteria</taxon>
        <taxon>Hyphomicrobiales</taxon>
        <taxon>Rhizobiaceae</taxon>
        <taxon>Sinorhizobium/Ensifer group</taxon>
        <taxon>Sinorhizobium</taxon>
    </lineage>
</organism>
<keyword evidence="7 10" id="KW-0472">Membrane</keyword>
<keyword evidence="6 10" id="KW-1133">Transmembrane helix</keyword>
<evidence type="ECO:0000256" key="6">
    <source>
        <dbReference type="ARBA" id="ARBA00022989"/>
    </source>
</evidence>
<dbReference type="RefSeq" id="WP_100674059.1">
    <property type="nucleotide sequence ID" value="NZ_NJGD01000017.1"/>
</dbReference>
<protein>
    <recommendedName>
        <fullName evidence="9">Glutathione transport system permease protein GsiC</fullName>
    </recommendedName>
</protein>
<feature type="domain" description="ABC transmembrane type-1" evidence="11">
    <location>
        <begin position="98"/>
        <end position="301"/>
    </location>
</feature>
<feature type="transmembrane region" description="Helical" evidence="10">
    <location>
        <begin position="137"/>
        <end position="158"/>
    </location>
</feature>
<dbReference type="PANTHER" id="PTHR43163">
    <property type="entry name" value="DIPEPTIDE TRANSPORT SYSTEM PERMEASE PROTEIN DPPB-RELATED"/>
    <property type="match status" value="1"/>
</dbReference>
<feature type="transmembrane region" description="Helical" evidence="10">
    <location>
        <begin position="102"/>
        <end position="125"/>
    </location>
</feature>
<dbReference type="PROSITE" id="PS50928">
    <property type="entry name" value="ABC_TM1"/>
    <property type="match status" value="1"/>
</dbReference>
<dbReference type="Pfam" id="PF19300">
    <property type="entry name" value="BPD_transp_1_N"/>
    <property type="match status" value="1"/>
</dbReference>
<dbReference type="EMBL" id="NJGD01000017">
    <property type="protein sequence ID" value="PJR11938.1"/>
    <property type="molecule type" value="Genomic_DNA"/>
</dbReference>
<evidence type="ECO:0000256" key="4">
    <source>
        <dbReference type="ARBA" id="ARBA00022475"/>
    </source>
</evidence>
<dbReference type="InterPro" id="IPR000515">
    <property type="entry name" value="MetI-like"/>
</dbReference>
<dbReference type="GO" id="GO:0005886">
    <property type="term" value="C:plasma membrane"/>
    <property type="evidence" value="ECO:0007669"/>
    <property type="project" value="UniProtKB-SubCell"/>
</dbReference>
<evidence type="ECO:0000256" key="1">
    <source>
        <dbReference type="ARBA" id="ARBA00004651"/>
    </source>
</evidence>
<comment type="subcellular location">
    <subcellularLocation>
        <location evidence="1 10">Cell membrane</location>
        <topology evidence="1 10">Multi-pass membrane protein</topology>
    </subcellularLocation>
</comment>
<comment type="caution">
    <text evidence="12">The sequence shown here is derived from an EMBL/GenBank/DDBJ whole genome shotgun (WGS) entry which is preliminary data.</text>
</comment>
<dbReference type="AlphaFoldDB" id="A0A2J0YVX0"/>
<evidence type="ECO:0000256" key="7">
    <source>
        <dbReference type="ARBA" id="ARBA00023136"/>
    </source>
</evidence>
<reference evidence="12 13" key="1">
    <citation type="submission" date="2017-06" db="EMBL/GenBank/DDBJ databases">
        <title>Ensifer strains isolated from leguminous trees and herbs display diverse denitrification phenotypes with some acting as strong N2O sinks.</title>
        <authorList>
            <person name="Woliy K."/>
            <person name="Mania D."/>
            <person name="Bakken L.R."/>
            <person name="Frostegard A."/>
        </authorList>
    </citation>
    <scope>NUCLEOTIDE SEQUENCE [LARGE SCALE GENOMIC DNA]</scope>
    <source>
        <strain evidence="12 13">AC50a</strain>
    </source>
</reference>
<dbReference type="GO" id="GO:0055085">
    <property type="term" value="P:transmembrane transport"/>
    <property type="evidence" value="ECO:0007669"/>
    <property type="project" value="InterPro"/>
</dbReference>
<dbReference type="Pfam" id="PF00528">
    <property type="entry name" value="BPD_transp_1"/>
    <property type="match status" value="1"/>
</dbReference>
<evidence type="ECO:0000259" key="11">
    <source>
        <dbReference type="PROSITE" id="PS50928"/>
    </source>
</evidence>
<comment type="similarity">
    <text evidence="2 10">Belongs to the binding-protein-dependent transport system permease family.</text>
</comment>
<feature type="transmembrane region" description="Helical" evidence="10">
    <location>
        <begin position="278"/>
        <end position="304"/>
    </location>
</feature>
<name>A0A2J0YVX0_RHIML</name>
<keyword evidence="4" id="KW-1003">Cell membrane</keyword>
<dbReference type="InterPro" id="IPR045621">
    <property type="entry name" value="BPD_transp_1_N"/>
</dbReference>
<feature type="transmembrane region" description="Helical" evidence="10">
    <location>
        <begin position="12"/>
        <end position="40"/>
    </location>
</feature>
<dbReference type="SUPFAM" id="SSF161098">
    <property type="entry name" value="MetI-like"/>
    <property type="match status" value="1"/>
</dbReference>
<dbReference type="InterPro" id="IPR035906">
    <property type="entry name" value="MetI-like_sf"/>
</dbReference>
<keyword evidence="3 10" id="KW-0813">Transport</keyword>
<evidence type="ECO:0000313" key="12">
    <source>
        <dbReference type="EMBL" id="PJR11938.1"/>
    </source>
</evidence>
<evidence type="ECO:0000256" key="8">
    <source>
        <dbReference type="ARBA" id="ARBA00037215"/>
    </source>
</evidence>
<keyword evidence="5 10" id="KW-0812">Transmembrane</keyword>
<accession>A0A2J0YVX0</accession>
<dbReference type="CDD" id="cd06261">
    <property type="entry name" value="TM_PBP2"/>
    <property type="match status" value="1"/>
</dbReference>
<gene>
    <name evidence="12" type="ORF">CEJ86_26240</name>
</gene>
<feature type="transmembrane region" description="Helical" evidence="10">
    <location>
        <begin position="232"/>
        <end position="258"/>
    </location>
</feature>
<feature type="transmembrane region" description="Helical" evidence="10">
    <location>
        <begin position="178"/>
        <end position="194"/>
    </location>
</feature>
<dbReference type="Gene3D" id="1.10.3720.10">
    <property type="entry name" value="MetI-like"/>
    <property type="match status" value="1"/>
</dbReference>
<evidence type="ECO:0000256" key="9">
    <source>
        <dbReference type="ARBA" id="ARBA00041107"/>
    </source>
</evidence>
<proteinExistence type="inferred from homology"/>
<evidence type="ECO:0000256" key="2">
    <source>
        <dbReference type="ARBA" id="ARBA00009306"/>
    </source>
</evidence>
<evidence type="ECO:0000313" key="13">
    <source>
        <dbReference type="Proteomes" id="UP000231987"/>
    </source>
</evidence>
<evidence type="ECO:0000256" key="5">
    <source>
        <dbReference type="ARBA" id="ARBA00022692"/>
    </source>
</evidence>
<evidence type="ECO:0000256" key="10">
    <source>
        <dbReference type="RuleBase" id="RU363032"/>
    </source>
</evidence>
<dbReference type="Proteomes" id="UP000231987">
    <property type="component" value="Unassembled WGS sequence"/>
</dbReference>